<sequence>MDKQVQQLKKLINENLHRSKSQILSVFGKPSKKSDCEIWFYRKFYISFFNDEIAFLFEEDTVVDICITRYFLWKEVKSIYYFEGKNPEYKVVSLLIPGRYKRT</sequence>
<organism evidence="1 2">
    <name type="scientific">Chryseobacterium shigense</name>
    <dbReference type="NCBI Taxonomy" id="297244"/>
    <lineage>
        <taxon>Bacteria</taxon>
        <taxon>Pseudomonadati</taxon>
        <taxon>Bacteroidota</taxon>
        <taxon>Flavobacteriia</taxon>
        <taxon>Flavobacteriales</taxon>
        <taxon>Weeksellaceae</taxon>
        <taxon>Chryseobacterium group</taxon>
        <taxon>Chryseobacterium</taxon>
    </lineage>
</organism>
<proteinExistence type="predicted"/>
<reference evidence="1 2" key="1">
    <citation type="submission" date="2020-08" db="EMBL/GenBank/DDBJ databases">
        <title>Functional genomics of gut bacteria from endangered species of beetles.</title>
        <authorList>
            <person name="Carlos-Shanley C."/>
        </authorList>
    </citation>
    <scope>NUCLEOTIDE SEQUENCE [LARGE SCALE GENOMIC DNA]</scope>
    <source>
        <strain evidence="1 2">S00136</strain>
    </source>
</reference>
<dbReference type="Proteomes" id="UP000589738">
    <property type="component" value="Unassembled WGS sequence"/>
</dbReference>
<comment type="caution">
    <text evidence="1">The sequence shown here is derived from an EMBL/GenBank/DDBJ whole genome shotgun (WGS) entry which is preliminary data.</text>
</comment>
<evidence type="ECO:0000313" key="1">
    <source>
        <dbReference type="EMBL" id="MBB6369663.1"/>
    </source>
</evidence>
<dbReference type="EMBL" id="JACHLC010000001">
    <property type="protein sequence ID" value="MBB6369663.1"/>
    <property type="molecule type" value="Genomic_DNA"/>
</dbReference>
<name>A0A841N3D8_9FLAO</name>
<evidence type="ECO:0000313" key="2">
    <source>
        <dbReference type="Proteomes" id="UP000589738"/>
    </source>
</evidence>
<keyword evidence="2" id="KW-1185">Reference proteome</keyword>
<protein>
    <submittedName>
        <fullName evidence="1">Uncharacterized protein</fullName>
    </submittedName>
</protein>
<accession>A0A841N3D8</accession>
<dbReference type="AlphaFoldDB" id="A0A841N3D8"/>
<gene>
    <name evidence="1" type="ORF">HNP36_000716</name>
</gene>